<dbReference type="EMBL" id="PRLE01000004">
    <property type="protein sequence ID" value="RAW58695.1"/>
    <property type="molecule type" value="Genomic_DNA"/>
</dbReference>
<organism evidence="2 5">
    <name type="scientific">Faecalibacterium prausnitzii</name>
    <dbReference type="NCBI Taxonomy" id="853"/>
    <lineage>
        <taxon>Bacteria</taxon>
        <taxon>Bacillati</taxon>
        <taxon>Bacillota</taxon>
        <taxon>Clostridia</taxon>
        <taxon>Eubacteriales</taxon>
        <taxon>Oscillospiraceae</taxon>
        <taxon>Faecalibacterium</taxon>
    </lineage>
</organism>
<protein>
    <recommendedName>
        <fullName evidence="1">Rho-GAP domain-containing protein</fullName>
    </recommendedName>
</protein>
<dbReference type="RefSeq" id="WP_022256659.1">
    <property type="nucleotide sequence ID" value="NZ_DAWEON010000004.1"/>
</dbReference>
<accession>A0A329TFM2</accession>
<proteinExistence type="predicted"/>
<gene>
    <name evidence="3" type="ORF">C4N22_08145</name>
    <name evidence="2" type="ORF">C4N25_10650</name>
</gene>
<evidence type="ECO:0000313" key="4">
    <source>
        <dbReference type="Proteomes" id="UP000250583"/>
    </source>
</evidence>
<dbReference type="InterPro" id="IPR000198">
    <property type="entry name" value="RhoGAP_dom"/>
</dbReference>
<dbReference type="Proteomes" id="UP000250583">
    <property type="component" value="Unassembled WGS sequence"/>
</dbReference>
<sequence>MASITGLGKIGLPRLSENMDPDDARALRNYLYQMQEQLQYVLSNLDTENLSEELRTRLQKLP</sequence>
<dbReference type="EMBL" id="PRKZ01000008">
    <property type="protein sequence ID" value="RAW48571.1"/>
    <property type="molecule type" value="Genomic_DNA"/>
</dbReference>
<reference evidence="4 5" key="1">
    <citation type="submission" date="2018-02" db="EMBL/GenBank/DDBJ databases">
        <title>Complete genome sequencing of Faecalibacterium prausnitzii strains isolated from the human gut.</title>
        <authorList>
            <person name="Fitzgerald B.C."/>
            <person name="Shkoporov A.N."/>
            <person name="Ross P.R."/>
            <person name="Hill C."/>
        </authorList>
    </citation>
    <scope>NUCLEOTIDE SEQUENCE [LARGE SCALE GENOMIC DNA]</scope>
    <source>
        <strain evidence="3 4">APC923/61-1</strain>
        <strain evidence="2 5">APC942/8-14-2</strain>
    </source>
</reference>
<dbReference type="GO" id="GO:0007165">
    <property type="term" value="P:signal transduction"/>
    <property type="evidence" value="ECO:0007669"/>
    <property type="project" value="InterPro"/>
</dbReference>
<dbReference type="OrthoDB" id="1858139at2"/>
<evidence type="ECO:0000313" key="3">
    <source>
        <dbReference type="EMBL" id="RAW58695.1"/>
    </source>
</evidence>
<dbReference type="Proteomes" id="UP000251634">
    <property type="component" value="Unassembled WGS sequence"/>
</dbReference>
<feature type="domain" description="Rho-GAP" evidence="1">
    <location>
        <begin position="1"/>
        <end position="62"/>
    </location>
</feature>
<dbReference type="AlphaFoldDB" id="A0A329TFM2"/>
<evidence type="ECO:0000259" key="1">
    <source>
        <dbReference type="PROSITE" id="PS50238"/>
    </source>
</evidence>
<evidence type="ECO:0000313" key="2">
    <source>
        <dbReference type="EMBL" id="RAW48571.1"/>
    </source>
</evidence>
<name>A0A329TFM2_9FIRM</name>
<comment type="caution">
    <text evidence="2">The sequence shown here is derived from an EMBL/GenBank/DDBJ whole genome shotgun (WGS) entry which is preliminary data.</text>
</comment>
<dbReference type="PROSITE" id="PS50238">
    <property type="entry name" value="RHOGAP"/>
    <property type="match status" value="1"/>
</dbReference>
<evidence type="ECO:0000313" key="5">
    <source>
        <dbReference type="Proteomes" id="UP000251634"/>
    </source>
</evidence>